<evidence type="ECO:0000256" key="7">
    <source>
        <dbReference type="ARBA" id="ARBA00022840"/>
    </source>
</evidence>
<dbReference type="InterPro" id="IPR000330">
    <property type="entry name" value="SNF2_N"/>
</dbReference>
<dbReference type="Gene3D" id="1.10.1040.30">
    <property type="entry name" value="ISWI, HAND domain"/>
    <property type="match status" value="1"/>
</dbReference>
<feature type="compositionally biased region" description="Acidic residues" evidence="10">
    <location>
        <begin position="35"/>
        <end position="50"/>
    </location>
</feature>
<dbReference type="InterPro" id="IPR001650">
    <property type="entry name" value="Helicase_C-like"/>
</dbReference>
<dbReference type="SMART" id="SM00717">
    <property type="entry name" value="SANT"/>
    <property type="match status" value="2"/>
</dbReference>
<keyword evidence="6" id="KW-0378">Hydrolase</keyword>
<dbReference type="GO" id="GO:0003677">
    <property type="term" value="F:DNA binding"/>
    <property type="evidence" value="ECO:0007669"/>
    <property type="project" value="InterPro"/>
</dbReference>
<dbReference type="PANTHER" id="PTHR45623">
    <property type="entry name" value="CHROMODOMAIN-HELICASE-DNA-BINDING PROTEIN 3-RELATED-RELATED"/>
    <property type="match status" value="1"/>
</dbReference>
<keyword evidence="7" id="KW-0067">ATP-binding</keyword>
<protein>
    <submittedName>
        <fullName evidence="14">Uncharacterized protein</fullName>
    </submittedName>
</protein>
<dbReference type="CDD" id="cd17997">
    <property type="entry name" value="DEXHc_SMARCA1_SMARCA5"/>
    <property type="match status" value="1"/>
</dbReference>
<feature type="compositionally biased region" description="Basic and acidic residues" evidence="10">
    <location>
        <begin position="792"/>
        <end position="802"/>
    </location>
</feature>
<feature type="region of interest" description="Disordered" evidence="10">
    <location>
        <begin position="1"/>
        <end position="98"/>
    </location>
</feature>
<dbReference type="InterPro" id="IPR044754">
    <property type="entry name" value="Isw1/2_DEXHc"/>
</dbReference>
<evidence type="ECO:0000259" key="11">
    <source>
        <dbReference type="PROSITE" id="PS51192"/>
    </source>
</evidence>
<dbReference type="GO" id="GO:0016887">
    <property type="term" value="F:ATP hydrolysis activity"/>
    <property type="evidence" value="ECO:0007669"/>
    <property type="project" value="TreeGrafter"/>
</dbReference>
<dbReference type="PROSITE" id="PS51192">
    <property type="entry name" value="HELICASE_ATP_BIND_1"/>
    <property type="match status" value="1"/>
</dbReference>
<dbReference type="Pfam" id="PF09111">
    <property type="entry name" value="SLIDE"/>
    <property type="match status" value="1"/>
</dbReference>
<comment type="subcellular location">
    <subcellularLocation>
        <location evidence="1">Nucleus</location>
    </subcellularLocation>
</comment>
<feature type="compositionally biased region" description="Low complexity" evidence="10">
    <location>
        <begin position="22"/>
        <end position="34"/>
    </location>
</feature>
<dbReference type="PANTHER" id="PTHR45623:SF49">
    <property type="entry name" value="SWI_SNF-RELATED MATRIX-ASSOCIATED ACTIN-DEPENDENT REGULATOR OF CHROMATIN SUBFAMILY A MEMBER 5"/>
    <property type="match status" value="1"/>
</dbReference>
<evidence type="ECO:0000259" key="13">
    <source>
        <dbReference type="PROSITE" id="PS51293"/>
    </source>
</evidence>
<dbReference type="FunFam" id="3.40.50.300:FF:000082">
    <property type="entry name" value="ISWI chromatin remodeling complex ATPase ISW1"/>
    <property type="match status" value="1"/>
</dbReference>
<dbReference type="PROSITE" id="PS51194">
    <property type="entry name" value="HELICASE_CTER"/>
    <property type="match status" value="1"/>
</dbReference>
<dbReference type="InterPro" id="IPR027417">
    <property type="entry name" value="P-loop_NTPase"/>
</dbReference>
<dbReference type="Pfam" id="PF00271">
    <property type="entry name" value="Helicase_C"/>
    <property type="match status" value="1"/>
</dbReference>
<dbReference type="Gene3D" id="3.40.50.300">
    <property type="entry name" value="P-loop containing nucleotide triphosphate hydrolases"/>
    <property type="match status" value="1"/>
</dbReference>
<dbReference type="GO" id="GO:0042393">
    <property type="term" value="F:histone binding"/>
    <property type="evidence" value="ECO:0007669"/>
    <property type="project" value="TreeGrafter"/>
</dbReference>
<organism evidence="14 15">
    <name type="scientific">Elliptochloris bilobata</name>
    <dbReference type="NCBI Taxonomy" id="381761"/>
    <lineage>
        <taxon>Eukaryota</taxon>
        <taxon>Viridiplantae</taxon>
        <taxon>Chlorophyta</taxon>
        <taxon>core chlorophytes</taxon>
        <taxon>Trebouxiophyceae</taxon>
        <taxon>Trebouxiophyceae incertae sedis</taxon>
        <taxon>Elliptochloris clade</taxon>
        <taxon>Elliptochloris</taxon>
    </lineage>
</organism>
<accession>A0AAW1QV98</accession>
<dbReference type="Proteomes" id="UP001445335">
    <property type="component" value="Unassembled WGS sequence"/>
</dbReference>
<evidence type="ECO:0000256" key="6">
    <source>
        <dbReference type="ARBA" id="ARBA00022801"/>
    </source>
</evidence>
<dbReference type="FunFam" id="1.10.10.60:FF:000022">
    <property type="entry name" value="ISWI chromatin-remodeling complex ATPase CHR11 isoform A"/>
    <property type="match status" value="1"/>
</dbReference>
<sequence>MSASKYEGGSVPPEDDEEDWDAANADAGTGTGTEENSDAESYETEDELNDEGNLSDAAKAEIARRERERLKLHERLKREKLERMRQEANDGAGAGEAERGRKRLQFLLKQAEVFQHFAPVAADKEKKKGRGRHANQKAEEQEDRELLADEATDGELGGHRLSMQPSVIKGGQMREYQLQGLNWLIHLYDNGINGILADEMGLGKTLQTISLLGYLNEYRGIAGPHMVVVPKSTLHNWMNEFRKWCPVIRPVKFHGNQEERAYQREQLVVPGRFDVVVTSYEMVIKEKNHFKKFHWRYIIIDEAHRIKNENSILSRVVRMFKTNYRLLITGTPLQNNLHELWALLNFLLPEVFSSAEKFDEWFSVSDKDSEAEVVSQLHKVLRPFLLRRLKSDVEKGMPPKKETILKIGMSEMQKKYYAALLQKDIEAVNGGADRSRLLNIVMQLRKCCNHPYLFQGAEPGPPFTTGEHLVENSGKLVLLDKLLPKLQSRDSRVLIFSQMTRLLDILEDYCLYRGYKYCRIDGNTSGEDRESQIDAYNAEGSEKFIFLLSTRAGGLGINLYTADIVVLFDSDWNPQADLQAMDRAHRIGQKKEVQVFRFCVENSIEEKVIEKAYKKLRLDALVIQQGRLTENTKTVNKDDLLSMVRYGAEMVFSSSAANITDQDIDSIIAKGQQATEDLNQKMKQFTENAMKFTLDGGINAYEFKDPDAEPEDTVDLKQLIGSNWVDPPKRERKRVVNYAENEYFRQAMKAGGAARGGGPRLPKMPQLQDFQFFNIERLTQLFDREHAVEQHKHALKAKEDAARAQGASEEQVAAVGAPGPEDPQPLSEEELAEKDELLSSGFSNWNRRDFSAFTRACEKYGRSAMADITREVDGKSEEEVREYAKVFWQRFKELNDWERVIKNIERGEQRIQRQEDIMNAIAAKLERYRNPWQELRLQYGANKGKAYTEEEDRFILCMVHKLGYGQWDELKADIRKSWRFRFDWFFKSRTPQELARRCDTLIRLVEKEGEDADAADREERKRAGPPRKAGSRATDSSGGGAPGGSSKKRKPAGAALCACTKIHSGAGHARSEKAVMALLVPGLAYYIEVLRNEALTTRARQEVLRARKRQLDRQLRVALSYGYHKVSGTVDTASSRLVNYYLKLGGRLVPTGISSDSKALPSMRVEKVFGEQEGELDCQPQDIPMPNAQEAG</sequence>
<feature type="compositionally biased region" description="Basic and acidic residues" evidence="10">
    <location>
        <begin position="136"/>
        <end position="145"/>
    </location>
</feature>
<evidence type="ECO:0000256" key="3">
    <source>
        <dbReference type="ARBA" id="ARBA00022553"/>
    </source>
</evidence>
<dbReference type="GO" id="GO:0140658">
    <property type="term" value="F:ATP-dependent chromatin remodeler activity"/>
    <property type="evidence" value="ECO:0007669"/>
    <property type="project" value="TreeGrafter"/>
</dbReference>
<name>A0AAW1QV98_9CHLO</name>
<evidence type="ECO:0000313" key="15">
    <source>
        <dbReference type="Proteomes" id="UP001445335"/>
    </source>
</evidence>
<feature type="domain" description="SANT" evidence="13">
    <location>
        <begin position="840"/>
        <end position="892"/>
    </location>
</feature>
<evidence type="ECO:0000256" key="9">
    <source>
        <dbReference type="ARBA" id="ARBA00023242"/>
    </source>
</evidence>
<dbReference type="Gene3D" id="1.20.5.1190">
    <property type="entry name" value="iswi atpase"/>
    <property type="match status" value="1"/>
</dbReference>
<evidence type="ECO:0000256" key="8">
    <source>
        <dbReference type="ARBA" id="ARBA00022853"/>
    </source>
</evidence>
<proteinExistence type="inferred from homology"/>
<dbReference type="GO" id="GO:0031010">
    <property type="term" value="C:ISWI-type complex"/>
    <property type="evidence" value="ECO:0007669"/>
    <property type="project" value="UniProtKB-ARBA"/>
</dbReference>
<dbReference type="GO" id="GO:0005524">
    <property type="term" value="F:ATP binding"/>
    <property type="evidence" value="ECO:0007669"/>
    <property type="project" value="UniProtKB-KW"/>
</dbReference>
<feature type="compositionally biased region" description="Basic and acidic residues" evidence="10">
    <location>
        <begin position="58"/>
        <end position="88"/>
    </location>
</feature>
<keyword evidence="8" id="KW-0156">Chromatin regulator</keyword>
<feature type="region of interest" description="Disordered" evidence="10">
    <location>
        <begin position="119"/>
        <end position="145"/>
    </location>
</feature>
<dbReference type="InterPro" id="IPR009057">
    <property type="entry name" value="Homeodomain-like_sf"/>
</dbReference>
<feature type="domain" description="Helicase C-terminal" evidence="12">
    <location>
        <begin position="478"/>
        <end position="629"/>
    </location>
</feature>
<dbReference type="InterPro" id="IPR049730">
    <property type="entry name" value="SNF2/RAD54-like_C"/>
</dbReference>
<dbReference type="SUPFAM" id="SSF46689">
    <property type="entry name" value="Homeodomain-like"/>
    <property type="match status" value="2"/>
</dbReference>
<evidence type="ECO:0000256" key="10">
    <source>
        <dbReference type="SAM" id="MobiDB-lite"/>
    </source>
</evidence>
<dbReference type="PROSITE" id="PS51293">
    <property type="entry name" value="SANT"/>
    <property type="match status" value="1"/>
</dbReference>
<evidence type="ECO:0000256" key="4">
    <source>
        <dbReference type="ARBA" id="ARBA00022737"/>
    </source>
</evidence>
<evidence type="ECO:0000256" key="2">
    <source>
        <dbReference type="ARBA" id="ARBA00009687"/>
    </source>
</evidence>
<dbReference type="GO" id="GO:0031491">
    <property type="term" value="F:nucleosome binding"/>
    <property type="evidence" value="ECO:0007669"/>
    <property type="project" value="InterPro"/>
</dbReference>
<evidence type="ECO:0000313" key="14">
    <source>
        <dbReference type="EMBL" id="KAK9825450.1"/>
    </source>
</evidence>
<dbReference type="InterPro" id="IPR001005">
    <property type="entry name" value="SANT/Myb"/>
</dbReference>
<keyword evidence="3" id="KW-0597">Phosphoprotein</keyword>
<dbReference type="CDD" id="cd18793">
    <property type="entry name" value="SF2_C_SNF"/>
    <property type="match status" value="1"/>
</dbReference>
<dbReference type="SUPFAM" id="SSF101224">
    <property type="entry name" value="HAND domain of the nucleosome remodeling ATPase ISWI"/>
    <property type="match status" value="1"/>
</dbReference>
<feature type="domain" description="Helicase ATP-binding" evidence="11">
    <location>
        <begin position="185"/>
        <end position="350"/>
    </location>
</feature>
<evidence type="ECO:0000259" key="12">
    <source>
        <dbReference type="PROSITE" id="PS51194"/>
    </source>
</evidence>
<dbReference type="SMART" id="SM00487">
    <property type="entry name" value="DEXDc"/>
    <property type="match status" value="1"/>
</dbReference>
<dbReference type="EMBL" id="JALJOU010000073">
    <property type="protein sequence ID" value="KAK9825450.1"/>
    <property type="molecule type" value="Genomic_DNA"/>
</dbReference>
<dbReference type="Pfam" id="PF09110">
    <property type="entry name" value="HAND"/>
    <property type="match status" value="1"/>
</dbReference>
<dbReference type="Gene3D" id="3.40.50.10810">
    <property type="entry name" value="Tandem AAA-ATPase domain"/>
    <property type="match status" value="1"/>
</dbReference>
<evidence type="ECO:0000256" key="5">
    <source>
        <dbReference type="ARBA" id="ARBA00022741"/>
    </source>
</evidence>
<dbReference type="FunFam" id="1.10.10.60:FF:000049">
    <property type="entry name" value="SWI/SNF-related matrix-associated actin-dependent regulator of chromatin subfamily A member"/>
    <property type="match status" value="1"/>
</dbReference>
<keyword evidence="9" id="KW-0539">Nucleus</keyword>
<dbReference type="InterPro" id="IPR036306">
    <property type="entry name" value="ISWI_HAND-dom_sf"/>
</dbReference>
<dbReference type="SMART" id="SM00490">
    <property type="entry name" value="HELICc"/>
    <property type="match status" value="1"/>
</dbReference>
<feature type="region of interest" description="Disordered" evidence="10">
    <location>
        <begin position="792"/>
        <end position="829"/>
    </location>
</feature>
<gene>
    <name evidence="14" type="ORF">WJX81_001809</name>
</gene>
<comment type="similarity">
    <text evidence="2">Belongs to the SNF2/RAD54 helicase family. ISWI subfamily.</text>
</comment>
<dbReference type="SUPFAM" id="SSF52540">
    <property type="entry name" value="P-loop containing nucleoside triphosphate hydrolases"/>
    <property type="match status" value="2"/>
</dbReference>
<dbReference type="Pfam" id="PF00176">
    <property type="entry name" value="SNF2-rel_dom"/>
    <property type="match status" value="1"/>
</dbReference>
<comment type="caution">
    <text evidence="14">The sequence shown here is derived from an EMBL/GenBank/DDBJ whole genome shotgun (WGS) entry which is preliminary data.</text>
</comment>
<dbReference type="Gene3D" id="1.10.10.60">
    <property type="entry name" value="Homeodomain-like"/>
    <property type="match status" value="2"/>
</dbReference>
<dbReference type="CDD" id="cd00167">
    <property type="entry name" value="SANT"/>
    <property type="match status" value="2"/>
</dbReference>
<keyword evidence="15" id="KW-1185">Reference proteome</keyword>
<dbReference type="FunFam" id="3.40.50.10810:FF:000101">
    <property type="entry name" value="SWI/SNF-related, matrix-associated, actin-dependent regulator of"/>
    <property type="match status" value="1"/>
</dbReference>
<keyword evidence="4" id="KW-0677">Repeat</keyword>
<reference evidence="14 15" key="1">
    <citation type="journal article" date="2024" name="Nat. Commun.">
        <title>Phylogenomics reveals the evolutionary origins of lichenization in chlorophyte algae.</title>
        <authorList>
            <person name="Puginier C."/>
            <person name="Libourel C."/>
            <person name="Otte J."/>
            <person name="Skaloud P."/>
            <person name="Haon M."/>
            <person name="Grisel S."/>
            <person name="Petersen M."/>
            <person name="Berrin J.G."/>
            <person name="Delaux P.M."/>
            <person name="Dal Grande F."/>
            <person name="Keller J."/>
        </authorList>
    </citation>
    <scope>NUCLEOTIDE SEQUENCE [LARGE SCALE GENOMIC DNA]</scope>
    <source>
        <strain evidence="14 15">SAG 245.80</strain>
    </source>
</reference>
<dbReference type="GO" id="GO:0034728">
    <property type="term" value="P:nucleosome organization"/>
    <property type="evidence" value="ECO:0007669"/>
    <property type="project" value="TreeGrafter"/>
</dbReference>
<dbReference type="InterPro" id="IPR015195">
    <property type="entry name" value="SLIDE"/>
</dbReference>
<dbReference type="InterPro" id="IPR017884">
    <property type="entry name" value="SANT_dom"/>
</dbReference>
<dbReference type="InterPro" id="IPR014001">
    <property type="entry name" value="Helicase_ATP-bd"/>
</dbReference>
<keyword evidence="5" id="KW-0547">Nucleotide-binding</keyword>
<dbReference type="InterPro" id="IPR038718">
    <property type="entry name" value="SNF2-like_sf"/>
</dbReference>
<dbReference type="AlphaFoldDB" id="A0AAW1QV98"/>
<evidence type="ECO:0000256" key="1">
    <source>
        <dbReference type="ARBA" id="ARBA00004123"/>
    </source>
</evidence>
<feature type="region of interest" description="Disordered" evidence="10">
    <location>
        <begin position="1012"/>
        <end position="1050"/>
    </location>
</feature>
<dbReference type="InterPro" id="IPR015194">
    <property type="entry name" value="ISWI_HAND-dom"/>
</dbReference>